<protein>
    <submittedName>
        <fullName evidence="3">HNH endonuclease</fullName>
    </submittedName>
</protein>
<evidence type="ECO:0000313" key="3">
    <source>
        <dbReference type="EMBL" id="MCT9001229.1"/>
    </source>
</evidence>
<comment type="caution">
    <text evidence="3">The sequence shown here is derived from an EMBL/GenBank/DDBJ whole genome shotgun (WGS) entry which is preliminary data.</text>
</comment>
<dbReference type="EMBL" id="JAODOR010000003">
    <property type="protein sequence ID" value="MCT9001229.1"/>
    <property type="molecule type" value="Genomic_DNA"/>
</dbReference>
<evidence type="ECO:0000259" key="2">
    <source>
        <dbReference type="SMART" id="SM00507"/>
    </source>
</evidence>
<feature type="domain" description="HNH nuclease" evidence="2">
    <location>
        <begin position="384"/>
        <end position="436"/>
    </location>
</feature>
<dbReference type="Pfam" id="PF02720">
    <property type="entry name" value="DUF222"/>
    <property type="match status" value="1"/>
</dbReference>
<keyword evidence="3" id="KW-0378">Hydrolase</keyword>
<dbReference type="InterPro" id="IPR002711">
    <property type="entry name" value="HNH"/>
</dbReference>
<proteinExistence type="inferred from homology"/>
<dbReference type="InterPro" id="IPR003870">
    <property type="entry name" value="DUF222"/>
</dbReference>
<dbReference type="Pfam" id="PF01844">
    <property type="entry name" value="HNH"/>
    <property type="match status" value="1"/>
</dbReference>
<dbReference type="Proteomes" id="UP001300496">
    <property type="component" value="Unassembled WGS sequence"/>
</dbReference>
<keyword evidence="3" id="KW-0255">Endonuclease</keyword>
<name>A0ABT2PBP4_9MICO</name>
<accession>A0ABT2PBP4</accession>
<dbReference type="RefSeq" id="WP_261605777.1">
    <property type="nucleotide sequence ID" value="NZ_JAODOR010000003.1"/>
</dbReference>
<dbReference type="GO" id="GO:0004519">
    <property type="term" value="F:endonuclease activity"/>
    <property type="evidence" value="ECO:0007669"/>
    <property type="project" value="UniProtKB-KW"/>
</dbReference>
<organism evidence="3 4">
    <name type="scientific">Microbacterium memoriense</name>
    <dbReference type="NCBI Taxonomy" id="2978350"/>
    <lineage>
        <taxon>Bacteria</taxon>
        <taxon>Bacillati</taxon>
        <taxon>Actinomycetota</taxon>
        <taxon>Actinomycetes</taxon>
        <taxon>Micrococcales</taxon>
        <taxon>Microbacteriaceae</taxon>
        <taxon>Microbacterium</taxon>
    </lineage>
</organism>
<evidence type="ECO:0000256" key="1">
    <source>
        <dbReference type="ARBA" id="ARBA00023450"/>
    </source>
</evidence>
<gene>
    <name evidence="3" type="ORF">N4R40_02440</name>
</gene>
<comment type="similarity">
    <text evidence="1">Belongs to the Rv1128c/1148c/1588c/1702c/1945/3466 family.</text>
</comment>
<dbReference type="CDD" id="cd00085">
    <property type="entry name" value="HNHc"/>
    <property type="match status" value="1"/>
</dbReference>
<dbReference type="Gene3D" id="1.10.30.50">
    <property type="match status" value="1"/>
</dbReference>
<reference evidence="3 4" key="1">
    <citation type="journal article" date="2024" name="Int. J. Syst. Evol. Microbiol.">
        <title>Microbacterium memoriense sp. nov., a member of the Actinomycetota from marine beach sediment of the north coast of Portugal.</title>
        <authorList>
            <person name="Santos J.D.N.D."/>
            <person name="Klimek D."/>
            <person name="Calusinska M."/>
            <person name="Lobo-da-Cunha A."/>
            <person name="Catita J."/>
            <person name="Goncalves H."/>
            <person name="Gonzalez I."/>
            <person name="Lage O.M."/>
        </authorList>
    </citation>
    <scope>NUCLEOTIDE SEQUENCE [LARGE SCALE GENOMIC DNA]</scope>
    <source>
        <strain evidence="3 4">PMIC_1C1B</strain>
    </source>
</reference>
<evidence type="ECO:0000313" key="4">
    <source>
        <dbReference type="Proteomes" id="UP001300496"/>
    </source>
</evidence>
<dbReference type="InterPro" id="IPR003615">
    <property type="entry name" value="HNH_nuc"/>
</dbReference>
<keyword evidence="3" id="KW-0540">Nuclease</keyword>
<sequence>MNELAATLAKLDELAGSVAAAVVSNHALRLADEDELVAVLSAASRVQRLIDAVTVEAIGEIVERNETPMGEVRMTYRLGCHSMSELVQRATLLSPVTAGRYLKAAKAVHQDTSLVSGELLEPTLPALRAALGDGVVGLDGALAVAAPLITLGSRVSRDALLVADAVLAAEARGEGPDAAPPACADLLRVQAQVWAVALDPDGSEPRESTSMRKRGLTFGVATDVGVPVRGMLMPEVAAQFRRIADATLHPRVDPAGLPGGVRFVEEAPTPSSGTDNGDLESLTVVDTRTRAQKMHDVLAMVLGVAAASESLPTIGGAAPTLVVTAREEDLLAGRGSAYLDGMDYPVSLTAASHAGCAGVIQRVVLSETGRIQSISTEDRVFNRHQRRAIAARDGGCLIPGCGVPPAWCEIHHVTEYSEGGPTDTDNGGLLCWPHHRFFDHCGWRIRMNRGVPELLAPAWIDPLQRWRPATTSPTRLLNAVLQT</sequence>
<dbReference type="SMART" id="SM00507">
    <property type="entry name" value="HNHc"/>
    <property type="match status" value="1"/>
</dbReference>
<keyword evidence="4" id="KW-1185">Reference proteome</keyword>